<dbReference type="EMBL" id="CP014699">
    <property type="protein sequence ID" value="AND78517.1"/>
    <property type="molecule type" value="Genomic_DNA"/>
</dbReference>
<dbReference type="AlphaFoldDB" id="A0A172Q4Z4"/>
<proteinExistence type="predicted"/>
<dbReference type="Proteomes" id="UP000077317">
    <property type="component" value="Chromosome"/>
</dbReference>
<gene>
    <name evidence="1" type="ORF">A0O21_00010</name>
</gene>
<organism evidence="1 2">
    <name type="scientific">Streptococcus pantholopis</name>
    <dbReference type="NCBI Taxonomy" id="1811193"/>
    <lineage>
        <taxon>Bacteria</taxon>
        <taxon>Bacillati</taxon>
        <taxon>Bacillota</taxon>
        <taxon>Bacilli</taxon>
        <taxon>Lactobacillales</taxon>
        <taxon>Streptococcaceae</taxon>
        <taxon>Streptococcus</taxon>
    </lineage>
</organism>
<sequence>MTLNSLEQVGKESYLLNFAVSYAFYYDKATDLDKNSYGNIVQALTGQLTLKKSDSAYLVAQEGQKNLTVTWEDNQVQADPDLPEGLLGSWEAKTVR</sequence>
<dbReference type="RefSeq" id="WP_082854372.1">
    <property type="nucleotide sequence ID" value="NZ_CP014699.1"/>
</dbReference>
<reference evidence="1 2" key="1">
    <citation type="journal article" date="2016" name="Int. J. Syst. Evol. Microbiol.">
        <title>Streptococcuspantholopis sp. nov., isolated from faeces of the Tibetan antelope (Pantholops hodgsonii).</title>
        <authorList>
            <person name="Bai X."/>
            <person name="Xiong Y."/>
            <person name="Lu S."/>
            <person name="Jin D."/>
            <person name="Lai X."/>
            <person name="Yang J."/>
            <person name="Niu L."/>
            <person name="Hu S."/>
            <person name="Meng X."/>
            <person name="Pu J."/>
            <person name="Ye C."/>
            <person name="Xu J."/>
        </authorList>
    </citation>
    <scope>NUCLEOTIDE SEQUENCE [LARGE SCALE GENOMIC DNA]</scope>
    <source>
        <strain evidence="1 2">TA 26</strain>
    </source>
</reference>
<evidence type="ECO:0000313" key="1">
    <source>
        <dbReference type="EMBL" id="AND78517.1"/>
    </source>
</evidence>
<protein>
    <submittedName>
        <fullName evidence="1">Uncharacterized protein</fullName>
    </submittedName>
</protein>
<dbReference type="KEGG" id="spat:A0O21_00010"/>
<dbReference type="STRING" id="1811193.A0O21_00010"/>
<name>A0A172Q4Z4_9STRE</name>
<evidence type="ECO:0000313" key="2">
    <source>
        <dbReference type="Proteomes" id="UP000077317"/>
    </source>
</evidence>
<reference evidence="2" key="2">
    <citation type="submission" date="2016-03" db="EMBL/GenBank/DDBJ databases">
        <title>Streptococcus antelopensis sp. nov., isolated from the feces of the Tibetan antelope (Pantholops hodgsonii) in Hoh Xil National Nature Reserve, Qinghai, China.</title>
        <authorList>
            <person name="Bai X."/>
        </authorList>
    </citation>
    <scope>NUCLEOTIDE SEQUENCE [LARGE SCALE GENOMIC DNA]</scope>
    <source>
        <strain evidence="2">TA 26</strain>
    </source>
</reference>
<keyword evidence="2" id="KW-1185">Reference proteome</keyword>
<accession>A0A172Q4Z4</accession>